<feature type="domain" description="C2H2-type" evidence="2">
    <location>
        <begin position="390"/>
        <end position="413"/>
    </location>
</feature>
<dbReference type="Proteomes" id="UP000241769">
    <property type="component" value="Unassembled WGS sequence"/>
</dbReference>
<dbReference type="AlphaFoldDB" id="A0A2P6NUX9"/>
<comment type="caution">
    <text evidence="3">The sequence shown here is derived from an EMBL/GenBank/DDBJ whole genome shotgun (WGS) entry which is preliminary data.</text>
</comment>
<feature type="region of interest" description="Disordered" evidence="1">
    <location>
        <begin position="162"/>
        <end position="192"/>
    </location>
</feature>
<gene>
    <name evidence="3" type="ORF">PROFUN_04251</name>
</gene>
<sequence length="416" mass="45998">MSTAVSSDTVPLSHLTERQRLRGSNCRLGHIRSATIQRMQPRPSSQSKKPSKDDLVDPPRASRAFYTGGVPMGYAYPPPHPKDRGYPSYAGAYAYPYPPPSAGPPSADGVQYYFSYGYPPPYGLEAYPHHPPSAVHPGYRAVHPSEREVSVRFCEKISTFSSTEKHVKREKRRNGQPRAEPPPAKKSKRNEQNYLLRSESFTGTFNPSRTPFEGVFEGAPELGFVVDLTIQGQSYRGFILNTMEQNESRKDHKAPNFPHMFTGADVENMDEVVESGRKLILEASKPPPYYVSMPYPPPNGSSAAPPSYAPPAPPHSVPMYHLPPLPPNASPSSSYPPLDTRKRSNSGNKRELGEVRISPMGSRHPEALTTPAKKPAFAAPPDAMTGKWSCYFEGCKMSFDSSEGLTSHIEREHPMS</sequence>
<evidence type="ECO:0000259" key="2">
    <source>
        <dbReference type="PROSITE" id="PS00028"/>
    </source>
</evidence>
<accession>A0A2P6NUX9</accession>
<feature type="compositionally biased region" description="Polar residues" evidence="1">
    <location>
        <begin position="1"/>
        <end position="10"/>
    </location>
</feature>
<proteinExistence type="predicted"/>
<organism evidence="3 4">
    <name type="scientific">Planoprotostelium fungivorum</name>
    <dbReference type="NCBI Taxonomy" id="1890364"/>
    <lineage>
        <taxon>Eukaryota</taxon>
        <taxon>Amoebozoa</taxon>
        <taxon>Evosea</taxon>
        <taxon>Variosea</taxon>
        <taxon>Cavosteliida</taxon>
        <taxon>Cavosteliaceae</taxon>
        <taxon>Planoprotostelium</taxon>
    </lineage>
</organism>
<protein>
    <recommendedName>
        <fullName evidence="2">C2H2-type domain-containing protein</fullName>
    </recommendedName>
</protein>
<dbReference type="EMBL" id="MDYQ01000017">
    <property type="protein sequence ID" value="PRP87777.1"/>
    <property type="molecule type" value="Genomic_DNA"/>
</dbReference>
<evidence type="ECO:0000313" key="3">
    <source>
        <dbReference type="EMBL" id="PRP87777.1"/>
    </source>
</evidence>
<dbReference type="InterPro" id="IPR013087">
    <property type="entry name" value="Znf_C2H2_type"/>
</dbReference>
<keyword evidence="4" id="KW-1185">Reference proteome</keyword>
<feature type="region of interest" description="Disordered" evidence="1">
    <location>
        <begin position="1"/>
        <end position="62"/>
    </location>
</feature>
<evidence type="ECO:0000313" key="4">
    <source>
        <dbReference type="Proteomes" id="UP000241769"/>
    </source>
</evidence>
<name>A0A2P6NUX9_9EUKA</name>
<dbReference type="PROSITE" id="PS00028">
    <property type="entry name" value="ZINC_FINGER_C2H2_1"/>
    <property type="match status" value="1"/>
</dbReference>
<dbReference type="InParanoid" id="A0A2P6NUX9"/>
<feature type="compositionally biased region" description="Basic residues" evidence="1">
    <location>
        <begin position="166"/>
        <end position="175"/>
    </location>
</feature>
<feature type="region of interest" description="Disordered" evidence="1">
    <location>
        <begin position="319"/>
        <end position="379"/>
    </location>
</feature>
<feature type="compositionally biased region" description="Pro residues" evidence="1">
    <location>
        <begin position="319"/>
        <end position="329"/>
    </location>
</feature>
<reference evidence="3 4" key="1">
    <citation type="journal article" date="2018" name="Genome Biol. Evol.">
        <title>Multiple Roots of Fruiting Body Formation in Amoebozoa.</title>
        <authorList>
            <person name="Hillmann F."/>
            <person name="Forbes G."/>
            <person name="Novohradska S."/>
            <person name="Ferling I."/>
            <person name="Riege K."/>
            <person name="Groth M."/>
            <person name="Westermann M."/>
            <person name="Marz M."/>
            <person name="Spaller T."/>
            <person name="Winckler T."/>
            <person name="Schaap P."/>
            <person name="Glockner G."/>
        </authorList>
    </citation>
    <scope>NUCLEOTIDE SEQUENCE [LARGE SCALE GENOMIC DNA]</scope>
    <source>
        <strain evidence="3 4">Jena</strain>
    </source>
</reference>
<evidence type="ECO:0000256" key="1">
    <source>
        <dbReference type="SAM" id="MobiDB-lite"/>
    </source>
</evidence>